<dbReference type="Gene3D" id="2.40.128.680">
    <property type="match status" value="1"/>
</dbReference>
<proteinExistence type="predicted"/>
<dbReference type="GO" id="GO:0032299">
    <property type="term" value="C:ribonuclease H2 complex"/>
    <property type="evidence" value="ECO:0007669"/>
    <property type="project" value="InterPro"/>
</dbReference>
<dbReference type="GO" id="GO:0006401">
    <property type="term" value="P:RNA catabolic process"/>
    <property type="evidence" value="ECO:0007669"/>
    <property type="project" value="InterPro"/>
</dbReference>
<evidence type="ECO:0000313" key="1">
    <source>
        <dbReference type="EMBL" id="KAK6953867.1"/>
    </source>
</evidence>
<protein>
    <submittedName>
        <fullName evidence="1">Uncharacterized protein</fullName>
    </submittedName>
</protein>
<sequence length="159" mass="18060">MSHPIFSVDSQENIQQKARINLLPCRIHHDGNVNPVETYWSPNGSEDQTKTAYLRGRKLQGKVVKLPEGYYGSVVEKSAPKKPEPSQEEMVEDLEIIEDAEDQLQVGEMQGKATFDEFIVWNHETLANSSEDPYLRGMEEWISFAGQIHSYPPVKASNK</sequence>
<dbReference type="PANTHER" id="PTHR47204:SF1">
    <property type="entry name" value="RIBONUCLEASE H2 SUBUNIT C"/>
    <property type="match status" value="1"/>
</dbReference>
<dbReference type="InterPro" id="IPR013924">
    <property type="entry name" value="RNase_H2_suC"/>
</dbReference>
<keyword evidence="2" id="KW-1185">Reference proteome</keyword>
<organism evidence="1 2">
    <name type="scientific">Daldinia eschscholtzii</name>
    <dbReference type="NCBI Taxonomy" id="292717"/>
    <lineage>
        <taxon>Eukaryota</taxon>
        <taxon>Fungi</taxon>
        <taxon>Dikarya</taxon>
        <taxon>Ascomycota</taxon>
        <taxon>Pezizomycotina</taxon>
        <taxon>Sordariomycetes</taxon>
        <taxon>Xylariomycetidae</taxon>
        <taxon>Xylariales</taxon>
        <taxon>Hypoxylaceae</taxon>
        <taxon>Daldinia</taxon>
    </lineage>
</organism>
<gene>
    <name evidence="1" type="ORF">Daesc_003829</name>
</gene>
<dbReference type="EMBL" id="JBANMG010000004">
    <property type="protein sequence ID" value="KAK6953867.1"/>
    <property type="molecule type" value="Genomic_DNA"/>
</dbReference>
<dbReference type="CDD" id="cd09271">
    <property type="entry name" value="RNase_H2-C"/>
    <property type="match status" value="1"/>
</dbReference>
<accession>A0AAX6MN84</accession>
<dbReference type="Pfam" id="PF08615">
    <property type="entry name" value="RNase_H2_suC"/>
    <property type="match status" value="1"/>
</dbReference>
<reference evidence="1 2" key="1">
    <citation type="journal article" date="2024" name="Front Chem Biol">
        <title>Unveiling the potential of Daldinia eschscholtzii MFLUCC 19-0629 through bioactivity and bioinformatics studies for enhanced sustainable agriculture production.</title>
        <authorList>
            <person name="Brooks S."/>
            <person name="Weaver J.A."/>
            <person name="Klomchit A."/>
            <person name="Alharthi S.A."/>
            <person name="Onlamun T."/>
            <person name="Nurani R."/>
            <person name="Vong T.K."/>
            <person name="Alberti F."/>
            <person name="Greco C."/>
        </authorList>
    </citation>
    <scope>NUCLEOTIDE SEQUENCE [LARGE SCALE GENOMIC DNA]</scope>
    <source>
        <strain evidence="1">MFLUCC 19-0629</strain>
    </source>
</reference>
<dbReference type="PANTHER" id="PTHR47204">
    <property type="entry name" value="OS02G0168900 PROTEIN"/>
    <property type="match status" value="1"/>
</dbReference>
<comment type="caution">
    <text evidence="1">The sequence shown here is derived from an EMBL/GenBank/DDBJ whole genome shotgun (WGS) entry which is preliminary data.</text>
</comment>
<dbReference type="AlphaFoldDB" id="A0AAX6MN84"/>
<dbReference type="Proteomes" id="UP001369815">
    <property type="component" value="Unassembled WGS sequence"/>
</dbReference>
<evidence type="ECO:0000313" key="2">
    <source>
        <dbReference type="Proteomes" id="UP001369815"/>
    </source>
</evidence>
<name>A0AAX6MN84_9PEZI</name>